<dbReference type="InterPro" id="IPR044661">
    <property type="entry name" value="MED15a/b/c-like"/>
</dbReference>
<dbReference type="AlphaFoldDB" id="A0A834XDF3"/>
<dbReference type="OrthoDB" id="1912459at2759"/>
<dbReference type="GO" id="GO:0005634">
    <property type="term" value="C:nucleus"/>
    <property type="evidence" value="ECO:0007669"/>
    <property type="project" value="UniProtKB-SubCell"/>
</dbReference>
<dbReference type="InterPro" id="IPR036546">
    <property type="entry name" value="MED15_KIX"/>
</dbReference>
<dbReference type="PANTHER" id="PTHR33137">
    <property type="entry name" value="MEDIATOR OF RNA POLYMERASE II TRANSCRIPTION SUBUNIT 15A-RELATED"/>
    <property type="match status" value="1"/>
</dbReference>
<feature type="domain" description="Mediator complex subunit 15 KIX" evidence="3">
    <location>
        <begin position="104"/>
        <end position="179"/>
    </location>
</feature>
<protein>
    <submittedName>
        <fullName evidence="4">Mediator of RNA polymerase II transcription subunit 15a-like isoform X1</fullName>
    </submittedName>
</protein>
<dbReference type="InterPro" id="IPR036529">
    <property type="entry name" value="KIX_dom_sf"/>
</dbReference>
<reference evidence="4" key="1">
    <citation type="submission" date="2020-09" db="EMBL/GenBank/DDBJ databases">
        <title>Genome-Enabled Discovery of Anthraquinone Biosynthesis in Senna tora.</title>
        <authorList>
            <person name="Kang S.-H."/>
            <person name="Pandey R.P."/>
            <person name="Lee C.-M."/>
            <person name="Sim J.-S."/>
            <person name="Jeong J.-T."/>
            <person name="Choi B.-S."/>
            <person name="Jung M."/>
            <person name="Ginzburg D."/>
            <person name="Zhao K."/>
            <person name="Won S.Y."/>
            <person name="Oh T.-J."/>
            <person name="Yu Y."/>
            <person name="Kim N.-H."/>
            <person name="Lee O.R."/>
            <person name="Lee T.-H."/>
            <person name="Bashyal P."/>
            <person name="Kim T.-S."/>
            <person name="Lee W.-H."/>
            <person name="Kawkins C."/>
            <person name="Kim C.-K."/>
            <person name="Kim J.S."/>
            <person name="Ahn B.O."/>
            <person name="Rhee S.Y."/>
            <person name="Sohng J.K."/>
        </authorList>
    </citation>
    <scope>NUCLEOTIDE SEQUENCE</scope>
    <source>
        <tissue evidence="4">Leaf</tissue>
    </source>
</reference>
<comment type="subcellular location">
    <subcellularLocation>
        <location evidence="1">Nucleus</location>
    </subcellularLocation>
</comment>
<dbReference type="GO" id="GO:0003713">
    <property type="term" value="F:transcription coactivator activity"/>
    <property type="evidence" value="ECO:0007669"/>
    <property type="project" value="InterPro"/>
</dbReference>
<feature type="domain" description="Mediator complex subunit 15 KIX" evidence="3">
    <location>
        <begin position="31"/>
        <end position="100"/>
    </location>
</feature>
<evidence type="ECO:0000313" key="4">
    <source>
        <dbReference type="EMBL" id="KAF7843219.1"/>
    </source>
</evidence>
<dbReference type="SUPFAM" id="SSF47040">
    <property type="entry name" value="Kix domain of CBP (creb binding protein)"/>
    <property type="match status" value="1"/>
</dbReference>
<comment type="caution">
    <text evidence="4">The sequence shown here is derived from an EMBL/GenBank/DDBJ whole genome shotgun (WGS) entry which is preliminary data.</text>
</comment>
<gene>
    <name evidence="4" type="ORF">G2W53_000124</name>
</gene>
<evidence type="ECO:0000256" key="2">
    <source>
        <dbReference type="ARBA" id="ARBA00023242"/>
    </source>
</evidence>
<keyword evidence="5" id="KW-1185">Reference proteome</keyword>
<dbReference type="FunFam" id="1.10.246.20:FF:000003">
    <property type="entry name" value="Mediator of RNA polymerase II transcription subunit 15a"/>
    <property type="match status" value="1"/>
</dbReference>
<dbReference type="EMBL" id="JAAIUW010000001">
    <property type="protein sequence ID" value="KAF7843219.1"/>
    <property type="molecule type" value="Genomic_DNA"/>
</dbReference>
<organism evidence="4 5">
    <name type="scientific">Senna tora</name>
    <dbReference type="NCBI Taxonomy" id="362788"/>
    <lineage>
        <taxon>Eukaryota</taxon>
        <taxon>Viridiplantae</taxon>
        <taxon>Streptophyta</taxon>
        <taxon>Embryophyta</taxon>
        <taxon>Tracheophyta</taxon>
        <taxon>Spermatophyta</taxon>
        <taxon>Magnoliopsida</taxon>
        <taxon>eudicotyledons</taxon>
        <taxon>Gunneridae</taxon>
        <taxon>Pentapetalae</taxon>
        <taxon>rosids</taxon>
        <taxon>fabids</taxon>
        <taxon>Fabales</taxon>
        <taxon>Fabaceae</taxon>
        <taxon>Caesalpinioideae</taxon>
        <taxon>Cassia clade</taxon>
        <taxon>Senna</taxon>
    </lineage>
</organism>
<evidence type="ECO:0000313" key="5">
    <source>
        <dbReference type="Proteomes" id="UP000634136"/>
    </source>
</evidence>
<evidence type="ECO:0000259" key="3">
    <source>
        <dbReference type="Pfam" id="PF16987"/>
    </source>
</evidence>
<dbReference type="GO" id="GO:0031490">
    <property type="term" value="F:chromatin DNA binding"/>
    <property type="evidence" value="ECO:0007669"/>
    <property type="project" value="InterPro"/>
</dbReference>
<evidence type="ECO:0000256" key="1">
    <source>
        <dbReference type="ARBA" id="ARBA00004123"/>
    </source>
</evidence>
<dbReference type="PANTHER" id="PTHR33137:SF4">
    <property type="entry name" value="MEDIATOR OF RNA POLYMERASE II TRANSCRIPTION SUBUNIT 15A-RELATED"/>
    <property type="match status" value="1"/>
</dbReference>
<accession>A0A834XDF3</accession>
<keyword evidence="2" id="KW-0539">Nucleus</keyword>
<name>A0A834XDF3_9FABA</name>
<dbReference type="Proteomes" id="UP000634136">
    <property type="component" value="Unassembled WGS sequence"/>
</dbReference>
<dbReference type="Pfam" id="PF16987">
    <property type="entry name" value="KIX_2"/>
    <property type="match status" value="2"/>
</dbReference>
<proteinExistence type="predicted"/>
<sequence>MGIPLIACSIHYWYALAHLGLTRHRVIMDAADWRAQLQPDFRQRQVNEIMSALMMHYPFGDEDKLVEIEKVSQNFEHKAFAGATSQVVYLQRISLMILSILGPNRWRAQLRPDSRQRIVNKIMDTFQRRLPLSGPDELDEYRTIAERFEDRIYNIATSQSDYLRKISLKMLSMEIRGRNDVVNLLTYNPQGGTSNGTSANRIE</sequence>
<dbReference type="Gene3D" id="1.10.246.20">
    <property type="entry name" value="Coactivator CBP, KIX domain"/>
    <property type="match status" value="2"/>
</dbReference>